<keyword evidence="1" id="KW-0732">Signal</keyword>
<feature type="signal peptide" evidence="1">
    <location>
        <begin position="1"/>
        <end position="20"/>
    </location>
</feature>
<accession>A0A9E2W6D5</accession>
<evidence type="ECO:0000313" key="3">
    <source>
        <dbReference type="Proteomes" id="UP000812270"/>
    </source>
</evidence>
<dbReference type="EMBL" id="JAHSPG010000016">
    <property type="protein sequence ID" value="MBV4359718.1"/>
    <property type="molecule type" value="Genomic_DNA"/>
</dbReference>
<comment type="caution">
    <text evidence="2">The sequence shown here is derived from an EMBL/GenBank/DDBJ whole genome shotgun (WGS) entry which is preliminary data.</text>
</comment>
<protein>
    <recommendedName>
        <fullName evidence="4">PKD domain-containing protein</fullName>
    </recommendedName>
</protein>
<gene>
    <name evidence="2" type="ORF">KTO63_21290</name>
</gene>
<proteinExistence type="predicted"/>
<organism evidence="2 3">
    <name type="scientific">Pinibacter aurantiacus</name>
    <dbReference type="NCBI Taxonomy" id="2851599"/>
    <lineage>
        <taxon>Bacteria</taxon>
        <taxon>Pseudomonadati</taxon>
        <taxon>Bacteroidota</taxon>
        <taxon>Chitinophagia</taxon>
        <taxon>Chitinophagales</taxon>
        <taxon>Chitinophagaceae</taxon>
        <taxon>Pinibacter</taxon>
    </lineage>
</organism>
<reference evidence="2" key="1">
    <citation type="submission" date="2021-06" db="EMBL/GenBank/DDBJ databases">
        <authorList>
            <person name="Huq M.A."/>
        </authorList>
    </citation>
    <scope>NUCLEOTIDE SEQUENCE</scope>
    <source>
        <strain evidence="2">MAH-26</strain>
    </source>
</reference>
<evidence type="ECO:0000256" key="1">
    <source>
        <dbReference type="SAM" id="SignalP"/>
    </source>
</evidence>
<feature type="chain" id="PRO_5038461530" description="PKD domain-containing protein" evidence="1">
    <location>
        <begin position="21"/>
        <end position="288"/>
    </location>
</feature>
<dbReference type="RefSeq" id="WP_217793983.1">
    <property type="nucleotide sequence ID" value="NZ_JAHSPG010000016.1"/>
</dbReference>
<dbReference type="Proteomes" id="UP000812270">
    <property type="component" value="Unassembled WGS sequence"/>
</dbReference>
<evidence type="ECO:0008006" key="4">
    <source>
        <dbReference type="Google" id="ProtNLM"/>
    </source>
</evidence>
<keyword evidence="3" id="KW-1185">Reference proteome</keyword>
<dbReference type="PROSITE" id="PS51257">
    <property type="entry name" value="PROKAR_LIPOPROTEIN"/>
    <property type="match status" value="1"/>
</dbReference>
<sequence length="288" mass="30200">MKSSINSKIFNTIFPLVAVAALLAACSKQEANSSYESYGPVDSLTATFTVTPVQGSDTKFVVKNTTAGNCVGTYWNLDQGAGYAGGKTTDTVFFPLAGTYNIRMQAADKRGRLYTSAPISVTTTANDPRYLLKGGQMRTGDDAFWSRFDQGAPNGVWALAGGNFTVTGNPKNSGIYQAVQLVAGKKYNISITSAATTYNSTWGEIWIGKFQPANGSDYGAAAPSAGNASASTPTFVSWASSTTAFTSSTKTSTFTPGTSGTYYFTIKVGTGSSFSSIAISNVSLYSDN</sequence>
<evidence type="ECO:0000313" key="2">
    <source>
        <dbReference type="EMBL" id="MBV4359718.1"/>
    </source>
</evidence>
<dbReference type="AlphaFoldDB" id="A0A9E2W6D5"/>
<name>A0A9E2W6D5_9BACT</name>